<name>A0A481ZAB9_9VIRU</name>
<sequence>MESEEYWSRIDEFIEYYIIYKDVGLEGATKLWPQFQWNFTDYALVEHKEFYAAELIFKSFYNITVRPDFPHETDFYPNFIPLFQKVAELSPGGKISLKWVLSLNHVQEVKIDIEKCTRLGIYDCDLIECNMDSGNINLTKTIRHLSLFYFLHRNLFINDTDGDQKDIVIVMENWWEDYYYYYDDF</sequence>
<reference evidence="1" key="1">
    <citation type="journal article" date="2019" name="MBio">
        <title>Virus Genomes from Deep Sea Sediments Expand the Ocean Megavirome and Support Independent Origins of Viral Gigantism.</title>
        <authorList>
            <person name="Backstrom D."/>
            <person name="Yutin N."/>
            <person name="Jorgensen S.L."/>
            <person name="Dharamshi J."/>
            <person name="Homa F."/>
            <person name="Zaremba-Niedwiedzka K."/>
            <person name="Spang A."/>
            <person name="Wolf Y.I."/>
            <person name="Koonin E.V."/>
            <person name="Ettema T.J."/>
        </authorList>
    </citation>
    <scope>NUCLEOTIDE SEQUENCE</scope>
</reference>
<organism evidence="1">
    <name type="scientific">Pithovirus LCPAC401</name>
    <dbReference type="NCBI Taxonomy" id="2506595"/>
    <lineage>
        <taxon>Viruses</taxon>
        <taxon>Pithoviruses</taxon>
    </lineage>
</organism>
<protein>
    <submittedName>
        <fullName evidence="1">Uncharacterized protein</fullName>
    </submittedName>
</protein>
<accession>A0A481ZAB9</accession>
<evidence type="ECO:0000313" key="1">
    <source>
        <dbReference type="EMBL" id="QBK92727.1"/>
    </source>
</evidence>
<gene>
    <name evidence="1" type="ORF">LCPAC401_03650</name>
</gene>
<proteinExistence type="predicted"/>
<dbReference type="EMBL" id="MK500581">
    <property type="protein sequence ID" value="QBK92727.1"/>
    <property type="molecule type" value="Genomic_DNA"/>
</dbReference>